<evidence type="ECO:0000256" key="4">
    <source>
        <dbReference type="ARBA" id="ARBA00022795"/>
    </source>
</evidence>
<protein>
    <recommendedName>
        <fullName evidence="7">Flagellar assembly protein FliH</fullName>
    </recommendedName>
</protein>
<dbReference type="Pfam" id="PF02108">
    <property type="entry name" value="FliH"/>
    <property type="match status" value="1"/>
</dbReference>
<evidence type="ECO:0000256" key="3">
    <source>
        <dbReference type="ARBA" id="ARBA00022448"/>
    </source>
</evidence>
<organism evidence="10 11">
    <name type="scientific">Allobacillus salarius</name>
    <dbReference type="NCBI Taxonomy" id="1955272"/>
    <lineage>
        <taxon>Bacteria</taxon>
        <taxon>Bacillati</taxon>
        <taxon>Bacillota</taxon>
        <taxon>Bacilli</taxon>
        <taxon>Bacillales</taxon>
        <taxon>Bacillaceae</taxon>
        <taxon>Allobacillus</taxon>
    </lineage>
</organism>
<proteinExistence type="inferred from homology"/>
<dbReference type="GO" id="GO:0015031">
    <property type="term" value="P:protein transport"/>
    <property type="evidence" value="ECO:0007669"/>
    <property type="project" value="UniProtKB-KW"/>
</dbReference>
<dbReference type="NCBIfam" id="TIGR03825">
    <property type="entry name" value="FliH_bacil"/>
    <property type="match status" value="1"/>
</dbReference>
<feature type="domain" description="Flagellar assembly protein FliH/Type III secretion system HrpE" evidence="9">
    <location>
        <begin position="115"/>
        <end position="242"/>
    </location>
</feature>
<evidence type="ECO:0000313" key="10">
    <source>
        <dbReference type="EMBL" id="TSJ67148.1"/>
    </source>
</evidence>
<dbReference type="OrthoDB" id="19020at2"/>
<evidence type="ECO:0000256" key="8">
    <source>
        <dbReference type="SAM" id="Coils"/>
    </source>
</evidence>
<comment type="function">
    <text evidence="1">Needed for flagellar regrowth and assembly.</text>
</comment>
<dbReference type="CDD" id="cd06503">
    <property type="entry name" value="ATP-synt_Fo_b"/>
    <property type="match status" value="1"/>
</dbReference>
<gene>
    <name evidence="10" type="primary">fliH</name>
    <name evidence="10" type="ORF">FPQ13_02525</name>
</gene>
<keyword evidence="11" id="KW-1185">Reference proteome</keyword>
<evidence type="ECO:0000256" key="5">
    <source>
        <dbReference type="ARBA" id="ARBA00022927"/>
    </source>
</evidence>
<evidence type="ECO:0000256" key="1">
    <source>
        <dbReference type="ARBA" id="ARBA00003041"/>
    </source>
</evidence>
<keyword evidence="8" id="KW-0175">Coiled coil</keyword>
<evidence type="ECO:0000313" key="11">
    <source>
        <dbReference type="Proteomes" id="UP000316425"/>
    </source>
</evidence>
<dbReference type="InterPro" id="IPR022524">
    <property type="entry name" value="FliH_Bacilli"/>
</dbReference>
<dbReference type="Proteomes" id="UP000316425">
    <property type="component" value="Unassembled WGS sequence"/>
</dbReference>
<evidence type="ECO:0000256" key="2">
    <source>
        <dbReference type="ARBA" id="ARBA00006602"/>
    </source>
</evidence>
<evidence type="ECO:0000259" key="9">
    <source>
        <dbReference type="Pfam" id="PF02108"/>
    </source>
</evidence>
<keyword evidence="10" id="KW-0282">Flagellum</keyword>
<sequence>MTSLSNVFRYLSDKQLTGRPIQIGTFQESIHDSNIEKELPYQEQVNQKQASAEEIIEQAKQRAEQLLAEAKQDAERLHEEAQISIQQAHQEAKQIGYEEGKKEGLGLAKEEYQSLIDQANEVVKQTKASYLKKLSDAEEDLLTLSVEIAEKIIHETFESDEERFIQLVKQTVNEVSDQPEVHVYVHPETYHLVTNQREELEAILSGKGQLSVFLNEELSTYACLIESPFGKIDSSVDKQLSKVKEKLLQLVKESQQRGS</sequence>
<feature type="coiled-coil region" evidence="8">
    <location>
        <begin position="42"/>
        <end position="140"/>
    </location>
</feature>
<dbReference type="PANTHER" id="PTHR34982">
    <property type="entry name" value="YOP PROTEINS TRANSLOCATION PROTEIN L"/>
    <property type="match status" value="1"/>
</dbReference>
<dbReference type="PANTHER" id="PTHR34982:SF1">
    <property type="entry name" value="FLAGELLAR ASSEMBLY PROTEIN FLIH"/>
    <property type="match status" value="1"/>
</dbReference>
<dbReference type="AlphaFoldDB" id="A0A556PRY2"/>
<dbReference type="InterPro" id="IPR051472">
    <property type="entry name" value="T3SS_Stator/FliH"/>
</dbReference>
<dbReference type="InterPro" id="IPR018035">
    <property type="entry name" value="Flagellar_FliH/T3SS_HrpE"/>
</dbReference>
<evidence type="ECO:0000256" key="7">
    <source>
        <dbReference type="NCBIfam" id="TIGR03825"/>
    </source>
</evidence>
<comment type="caution">
    <text evidence="10">The sequence shown here is derived from an EMBL/GenBank/DDBJ whole genome shotgun (WGS) entry which is preliminary data.</text>
</comment>
<dbReference type="EMBL" id="VMHE01000002">
    <property type="protein sequence ID" value="TSJ67148.1"/>
    <property type="molecule type" value="Genomic_DNA"/>
</dbReference>
<keyword evidence="4" id="KW-1005">Bacterial flagellum biogenesis</keyword>
<keyword evidence="3" id="KW-0813">Transport</keyword>
<dbReference type="GO" id="GO:0005829">
    <property type="term" value="C:cytosol"/>
    <property type="evidence" value="ECO:0007669"/>
    <property type="project" value="TreeGrafter"/>
</dbReference>
<keyword evidence="10" id="KW-0966">Cell projection</keyword>
<reference evidence="10 11" key="1">
    <citation type="submission" date="2019-07" db="EMBL/GenBank/DDBJ databases">
        <title>Allobacillus sp. nov. SKP isolated from shrimp paste of Euphausiacea.</title>
        <authorList>
            <person name="Kanchanasin P."/>
            <person name="Tanasupawat S."/>
            <person name="Shi W."/>
            <person name="Wu L."/>
            <person name="Ma J."/>
        </authorList>
    </citation>
    <scope>NUCLEOTIDE SEQUENCE [LARGE SCALE GENOMIC DNA]</scope>
    <source>
        <strain evidence="10 11">SKP4-8</strain>
    </source>
</reference>
<keyword evidence="10" id="KW-0969">Cilium</keyword>
<accession>A0A556PRY2</accession>
<dbReference type="GO" id="GO:0044781">
    <property type="term" value="P:bacterial-type flagellum organization"/>
    <property type="evidence" value="ECO:0007669"/>
    <property type="project" value="UniProtKB-KW"/>
</dbReference>
<keyword evidence="6" id="KW-1006">Bacterial flagellum protein export</keyword>
<evidence type="ECO:0000256" key="6">
    <source>
        <dbReference type="ARBA" id="ARBA00023225"/>
    </source>
</evidence>
<name>A0A556PRY2_9BACI</name>
<comment type="similarity">
    <text evidence="2">Belongs to the FliH family.</text>
</comment>
<keyword evidence="5" id="KW-0653">Protein transport</keyword>